<accession>A0A518HN57</accession>
<dbReference type="Gene3D" id="3.60.10.10">
    <property type="entry name" value="Endonuclease/exonuclease/phosphatase"/>
    <property type="match status" value="1"/>
</dbReference>
<dbReference type="AlphaFoldDB" id="A0A518HN57"/>
<evidence type="ECO:0000259" key="2">
    <source>
        <dbReference type="Pfam" id="PF03372"/>
    </source>
</evidence>
<keyword evidence="4" id="KW-1185">Reference proteome</keyword>
<evidence type="ECO:0000313" key="3">
    <source>
        <dbReference type="EMBL" id="QDV42286.1"/>
    </source>
</evidence>
<dbReference type="GO" id="GO:0004519">
    <property type="term" value="F:endonuclease activity"/>
    <property type="evidence" value="ECO:0007669"/>
    <property type="project" value="UniProtKB-KW"/>
</dbReference>
<reference evidence="3 4" key="1">
    <citation type="submission" date="2019-03" db="EMBL/GenBank/DDBJ databases">
        <title>Deep-cultivation of Planctomycetes and their phenomic and genomic characterization uncovers novel biology.</title>
        <authorList>
            <person name="Wiegand S."/>
            <person name="Jogler M."/>
            <person name="Boedeker C."/>
            <person name="Pinto D."/>
            <person name="Vollmers J."/>
            <person name="Rivas-Marin E."/>
            <person name="Kohn T."/>
            <person name="Peeters S.H."/>
            <person name="Heuer A."/>
            <person name="Rast P."/>
            <person name="Oberbeckmann S."/>
            <person name="Bunk B."/>
            <person name="Jeske O."/>
            <person name="Meyerdierks A."/>
            <person name="Storesund J.E."/>
            <person name="Kallscheuer N."/>
            <person name="Luecker S."/>
            <person name="Lage O.M."/>
            <person name="Pohl T."/>
            <person name="Merkel B.J."/>
            <person name="Hornburger P."/>
            <person name="Mueller R.-W."/>
            <person name="Bruemmer F."/>
            <person name="Labrenz M."/>
            <person name="Spormann A.M."/>
            <person name="Op den Camp H."/>
            <person name="Overmann J."/>
            <person name="Amann R."/>
            <person name="Jetten M.S.M."/>
            <person name="Mascher T."/>
            <person name="Medema M.H."/>
            <person name="Devos D.P."/>
            <person name="Kaster A.-K."/>
            <person name="Ovreas L."/>
            <person name="Rohde M."/>
            <person name="Galperin M.Y."/>
            <person name="Jogler C."/>
        </authorList>
    </citation>
    <scope>NUCLEOTIDE SEQUENCE [LARGE SCALE GENOMIC DNA]</scope>
    <source>
        <strain evidence="3 4">Enr13</strain>
    </source>
</reference>
<proteinExistence type="predicted"/>
<gene>
    <name evidence="3" type="ORF">Enr13x_21310</name>
</gene>
<evidence type="ECO:0000256" key="1">
    <source>
        <dbReference type="SAM" id="Phobius"/>
    </source>
</evidence>
<keyword evidence="1" id="KW-0472">Membrane</keyword>
<keyword evidence="1" id="KW-0812">Transmembrane</keyword>
<name>A0A518HN57_9BACT</name>
<keyword evidence="3" id="KW-0255">Endonuclease</keyword>
<keyword evidence="3" id="KW-0378">Hydrolase</keyword>
<evidence type="ECO:0000313" key="4">
    <source>
        <dbReference type="Proteomes" id="UP000319004"/>
    </source>
</evidence>
<dbReference type="Proteomes" id="UP000319004">
    <property type="component" value="Chromosome"/>
</dbReference>
<dbReference type="OrthoDB" id="287716at2"/>
<keyword evidence="1" id="KW-1133">Transmembrane helix</keyword>
<sequence length="514" mass="54730">MFSSRIISHRCATGWYFIVALVVSIWVPDTPAVGQLRICTFNTLSKPANATDDAQLRTIVSAIAGRSVNGIAKRPDIIALQEQDSVLDTTNSAAADLNSEFGINFYQSIMLSSGSFRQAYVYDSSVVTPISSSEFFIGIRVALRTQWQLVGYDAGSTFYTYCVHFKAGDSVGDLYLRNSEATNLRADADALGPGAHVIYMGDFNFAGHDEDSVLTMYSAGNAQAYDPVALPTWPNLTSRHYLSQSTRLNALPDGGAFGGIDDRFDLQLISDAMLDGEGISYLGPTSTGFVGAHSYHAFGNDGLVYNGAINGFYNGREQPAVVLDALHDFSDHLPVIADYQFPARMQVIADPSPISAVQGSLVPISFSVENTAPVTAAIAADELDYDFGTTGDLTGSGVGTADALAGAQSKSVSLDTTSLGSRTAALTVMTFSQQAAGATFVENYSFFVTVLGDMNGDFVVDNFDISPFADALLDPAAYAASFPMIDPDVIGDFNGNGELDNFDIDGFADELINP</sequence>
<keyword evidence="3" id="KW-0540">Nuclease</keyword>
<protein>
    <submittedName>
        <fullName evidence="3">Endonuclease/Exonuclease/phosphatase family protein</fullName>
    </submittedName>
</protein>
<dbReference type="InterPro" id="IPR018247">
    <property type="entry name" value="EF_Hand_1_Ca_BS"/>
</dbReference>
<dbReference type="EMBL" id="CP037423">
    <property type="protein sequence ID" value="QDV42286.1"/>
    <property type="molecule type" value="Genomic_DNA"/>
</dbReference>
<dbReference type="PROSITE" id="PS00018">
    <property type="entry name" value="EF_HAND_1"/>
    <property type="match status" value="1"/>
</dbReference>
<dbReference type="Pfam" id="PF03372">
    <property type="entry name" value="Exo_endo_phos"/>
    <property type="match status" value="1"/>
</dbReference>
<feature type="transmembrane region" description="Helical" evidence="1">
    <location>
        <begin position="12"/>
        <end position="28"/>
    </location>
</feature>
<dbReference type="SUPFAM" id="SSF56219">
    <property type="entry name" value="DNase I-like"/>
    <property type="match status" value="1"/>
</dbReference>
<keyword evidence="3" id="KW-0269">Exonuclease</keyword>
<dbReference type="InterPro" id="IPR005135">
    <property type="entry name" value="Endo/exonuclease/phosphatase"/>
</dbReference>
<dbReference type="KEGG" id="snep:Enr13x_21310"/>
<feature type="domain" description="Endonuclease/exonuclease/phosphatase" evidence="2">
    <location>
        <begin position="39"/>
        <end position="265"/>
    </location>
</feature>
<dbReference type="GO" id="GO:0004527">
    <property type="term" value="F:exonuclease activity"/>
    <property type="evidence" value="ECO:0007669"/>
    <property type="project" value="UniProtKB-KW"/>
</dbReference>
<dbReference type="RefSeq" id="WP_145385942.1">
    <property type="nucleotide sequence ID" value="NZ_CP037423.1"/>
</dbReference>
<organism evidence="3 4">
    <name type="scientific">Stieleria neptunia</name>
    <dbReference type="NCBI Taxonomy" id="2527979"/>
    <lineage>
        <taxon>Bacteria</taxon>
        <taxon>Pseudomonadati</taxon>
        <taxon>Planctomycetota</taxon>
        <taxon>Planctomycetia</taxon>
        <taxon>Pirellulales</taxon>
        <taxon>Pirellulaceae</taxon>
        <taxon>Stieleria</taxon>
    </lineage>
</organism>
<dbReference type="InterPro" id="IPR036691">
    <property type="entry name" value="Endo/exonu/phosph_ase_sf"/>
</dbReference>